<dbReference type="RefSeq" id="WP_227622518.1">
    <property type="nucleotide sequence ID" value="NZ_JAJEQO010000007.1"/>
</dbReference>
<comment type="caution">
    <text evidence="1">The sequence shown here is derived from an EMBL/GenBank/DDBJ whole genome shotgun (WGS) entry which is preliminary data.</text>
</comment>
<evidence type="ECO:0000313" key="2">
    <source>
        <dbReference type="Proteomes" id="UP001199236"/>
    </source>
</evidence>
<proteinExistence type="predicted"/>
<keyword evidence="2" id="KW-1185">Reference proteome</keyword>
<sequence length="189" mass="22025">MPSIFDYKHFFDDYCKERSLDLHLSFDMPSDYETACGTFDPASKTVFINAEHLNAKPDYEKAFFLFHELRHASQYLCPEHFGSEIHRSLQYVIGYDGTCYKLVNGHYISCKLDGNEDYFTNLYLGQPHEVDANTFAYKQVKQLYGDSKELKALFDFWMPRHPLPAHAYDLIFSQIDKSISCISPLEETI</sequence>
<name>A0ABS8FF22_9FIRM</name>
<reference evidence="1 2" key="1">
    <citation type="submission" date="2021-10" db="EMBL/GenBank/DDBJ databases">
        <title>Anaerobic single-cell dispensing facilitates the cultivation of human gut bacteria.</title>
        <authorList>
            <person name="Afrizal A."/>
        </authorList>
    </citation>
    <scope>NUCLEOTIDE SEQUENCE [LARGE SCALE GENOMIC DNA]</scope>
    <source>
        <strain evidence="1 2">CLA-AA-H223</strain>
    </source>
</reference>
<accession>A0ABS8FF22</accession>
<organism evidence="1 2">
    <name type="scientific">Faecalibacterium hominis</name>
    <name type="common">ex Afrizal et al. 2022</name>
    <dbReference type="NCBI Taxonomy" id="2881265"/>
    <lineage>
        <taxon>Bacteria</taxon>
        <taxon>Bacillati</taxon>
        <taxon>Bacillota</taxon>
        <taxon>Clostridia</taxon>
        <taxon>Eubacteriales</taxon>
        <taxon>Oscillospiraceae</taxon>
        <taxon>Faecalibacterium</taxon>
    </lineage>
</organism>
<dbReference type="Proteomes" id="UP001199236">
    <property type="component" value="Unassembled WGS sequence"/>
</dbReference>
<evidence type="ECO:0000313" key="1">
    <source>
        <dbReference type="EMBL" id="MCC2213123.1"/>
    </source>
</evidence>
<protein>
    <submittedName>
        <fullName evidence="1">Uncharacterized protein</fullName>
    </submittedName>
</protein>
<gene>
    <name evidence="1" type="ORF">LKD34_06410</name>
</gene>
<dbReference type="EMBL" id="JAJEQO010000007">
    <property type="protein sequence ID" value="MCC2213123.1"/>
    <property type="molecule type" value="Genomic_DNA"/>
</dbReference>